<evidence type="ECO:0000313" key="3">
    <source>
        <dbReference type="EMBL" id="ESS66467.1"/>
    </source>
</evidence>
<name>V5BJZ7_9GAMM</name>
<organism evidence="3 4">
    <name type="scientific">Methyloglobulus morosus KoM1</name>
    <dbReference type="NCBI Taxonomy" id="1116472"/>
    <lineage>
        <taxon>Bacteria</taxon>
        <taxon>Pseudomonadati</taxon>
        <taxon>Pseudomonadota</taxon>
        <taxon>Gammaproteobacteria</taxon>
        <taxon>Methylococcales</taxon>
        <taxon>Methylococcaceae</taxon>
        <taxon>Methyloglobulus</taxon>
    </lineage>
</organism>
<dbReference type="SUPFAM" id="SSF54631">
    <property type="entry name" value="CBS-domain pair"/>
    <property type="match status" value="1"/>
</dbReference>
<dbReference type="RefSeq" id="WP_023496590.1">
    <property type="nucleotide sequence ID" value="NZ_AYLO01000170.1"/>
</dbReference>
<proteinExistence type="predicted"/>
<keyword evidence="1" id="KW-0129">CBS domain</keyword>
<gene>
    <name evidence="3" type="ORF">MGMO_191c00010</name>
</gene>
<dbReference type="InterPro" id="IPR046342">
    <property type="entry name" value="CBS_dom_sf"/>
</dbReference>
<evidence type="ECO:0000313" key="4">
    <source>
        <dbReference type="Proteomes" id="UP000017842"/>
    </source>
</evidence>
<dbReference type="InterPro" id="IPR000644">
    <property type="entry name" value="CBS_dom"/>
</dbReference>
<dbReference type="OrthoDB" id="9790355at2"/>
<reference evidence="3 4" key="1">
    <citation type="journal article" date="2013" name="Genome Announc.">
        <title>Draft Genome Sequence of the Methanotrophic Gammaproteobacterium Methyloglobulus morosus DSM 22980 Strain KoM1.</title>
        <authorList>
            <person name="Poehlein A."/>
            <person name="Deutzmann J.S."/>
            <person name="Daniel R."/>
            <person name="Simeonova D.D."/>
        </authorList>
    </citation>
    <scope>NUCLEOTIDE SEQUENCE [LARGE SCALE GENOMIC DNA]</scope>
    <source>
        <strain evidence="3 4">KoM1</strain>
    </source>
</reference>
<dbReference type="GO" id="GO:0015095">
    <property type="term" value="F:magnesium ion transmembrane transporter activity"/>
    <property type="evidence" value="ECO:0007669"/>
    <property type="project" value="InterPro"/>
</dbReference>
<dbReference type="PANTHER" id="PTHR43773:SF1">
    <property type="entry name" value="MAGNESIUM TRANSPORTER MGTE"/>
    <property type="match status" value="1"/>
</dbReference>
<dbReference type="AlphaFoldDB" id="V5BJZ7"/>
<dbReference type="GO" id="GO:0016020">
    <property type="term" value="C:membrane"/>
    <property type="evidence" value="ECO:0007669"/>
    <property type="project" value="InterPro"/>
</dbReference>
<dbReference type="Pfam" id="PF00571">
    <property type="entry name" value="CBS"/>
    <property type="match status" value="2"/>
</dbReference>
<protein>
    <submittedName>
        <fullName evidence="3">Mg/Co/Ni transporter MgtE</fullName>
    </submittedName>
</protein>
<dbReference type="InterPro" id="IPR006669">
    <property type="entry name" value="MgtE_transporter"/>
</dbReference>
<dbReference type="Gene3D" id="3.10.580.10">
    <property type="entry name" value="CBS-domain"/>
    <property type="match status" value="1"/>
</dbReference>
<dbReference type="eggNOG" id="COG2239">
    <property type="taxonomic scope" value="Bacteria"/>
</dbReference>
<dbReference type="EMBL" id="AYLO01000170">
    <property type="protein sequence ID" value="ESS66467.1"/>
    <property type="molecule type" value="Genomic_DNA"/>
</dbReference>
<feature type="domain" description="CBS" evidence="2">
    <location>
        <begin position="72"/>
        <end position="135"/>
    </location>
</feature>
<sequence length="222" mass="24345">MKKVNNMAEIIKKIGKTLQEQAIPAAQRLLAIVSNVMAILCVKAEEITREISQAPEPAMGVKATADWAGSHMHCQVPTAQTGETVSKVIRRLAKLPNALDTIELLFVTDADQRLLGIVSLPKLLVAKPQMAIVELMNREFTSAGLADYPERVAQLALTHHLPAVPIVNDQGRLLGAVPAYTVFKIMREEHIQDHYCPKISSNKFNWLGICSSSALNSIFVTN</sequence>
<dbReference type="PANTHER" id="PTHR43773">
    <property type="entry name" value="MAGNESIUM TRANSPORTER MGTE"/>
    <property type="match status" value="1"/>
</dbReference>
<comment type="caution">
    <text evidence="3">The sequence shown here is derived from an EMBL/GenBank/DDBJ whole genome shotgun (WGS) entry which is preliminary data.</text>
</comment>
<keyword evidence="4" id="KW-1185">Reference proteome</keyword>
<evidence type="ECO:0000259" key="2">
    <source>
        <dbReference type="PROSITE" id="PS51371"/>
    </source>
</evidence>
<dbReference type="STRING" id="1116472.MGMO_191c00010"/>
<accession>V5BJZ7</accession>
<evidence type="ECO:0000256" key="1">
    <source>
        <dbReference type="PROSITE-ProRule" id="PRU00703"/>
    </source>
</evidence>
<dbReference type="Proteomes" id="UP000017842">
    <property type="component" value="Unassembled WGS sequence"/>
</dbReference>
<dbReference type="PROSITE" id="PS51371">
    <property type="entry name" value="CBS"/>
    <property type="match status" value="1"/>
</dbReference>